<feature type="transmembrane region" description="Helical" evidence="1">
    <location>
        <begin position="9"/>
        <end position="27"/>
    </location>
</feature>
<proteinExistence type="predicted"/>
<dbReference type="RefSeq" id="WP_348736990.1">
    <property type="nucleotide sequence ID" value="NZ_CAXJRC010000004.1"/>
</dbReference>
<reference evidence="2 3" key="1">
    <citation type="submission" date="2024-05" db="EMBL/GenBank/DDBJ databases">
        <authorList>
            <person name="Duchaud E."/>
        </authorList>
    </citation>
    <scope>NUCLEOTIDE SEQUENCE [LARGE SCALE GENOMIC DNA]</scope>
    <source>
        <strain evidence="2">Ena-SAMPLE-TAB-13-05-2024-13:56:06:370-140305</strain>
    </source>
</reference>
<accession>A0ABM9PHU8</accession>
<keyword evidence="3" id="KW-1185">Reference proteome</keyword>
<comment type="caution">
    <text evidence="2">The sequence shown here is derived from an EMBL/GenBank/DDBJ whole genome shotgun (WGS) entry which is preliminary data.</text>
</comment>
<dbReference type="EMBL" id="CAXJRC010000004">
    <property type="protein sequence ID" value="CAL2105176.1"/>
    <property type="molecule type" value="Genomic_DNA"/>
</dbReference>
<evidence type="ECO:0000256" key="1">
    <source>
        <dbReference type="SAM" id="Phobius"/>
    </source>
</evidence>
<gene>
    <name evidence="2" type="ORF">T190115A13A_130051</name>
</gene>
<sequence length="127" mass="14982">MKHINNMSLINRVLIIATVVLYATIYFGVLCQIFLGSYQLIIATYLWFQLKEMKEKEKSMLFIYSGLVFFYGFLLLIMELLNFNSYLLVLVYIIIPISLAIYFSFLLENIRSRRKIEESNLIKSIKS</sequence>
<keyword evidence="1" id="KW-1133">Transmembrane helix</keyword>
<name>A0ABM9PHU8_9FLAO</name>
<feature type="transmembrane region" description="Helical" evidence="1">
    <location>
        <begin position="87"/>
        <end position="107"/>
    </location>
</feature>
<evidence type="ECO:0000313" key="2">
    <source>
        <dbReference type="EMBL" id="CAL2105176.1"/>
    </source>
</evidence>
<protein>
    <recommendedName>
        <fullName evidence="4">DUF3021 domain-containing protein</fullName>
    </recommendedName>
</protein>
<keyword evidence="1" id="KW-0812">Transmembrane</keyword>
<feature type="transmembrane region" description="Helical" evidence="1">
    <location>
        <begin position="62"/>
        <end position="81"/>
    </location>
</feature>
<dbReference type="Proteomes" id="UP001497602">
    <property type="component" value="Unassembled WGS sequence"/>
</dbReference>
<keyword evidence="1" id="KW-0472">Membrane</keyword>
<evidence type="ECO:0000313" key="3">
    <source>
        <dbReference type="Proteomes" id="UP001497602"/>
    </source>
</evidence>
<organism evidence="2 3">
    <name type="scientific">Tenacibaculum vairaonense</name>
    <dbReference type="NCBI Taxonomy" id="3137860"/>
    <lineage>
        <taxon>Bacteria</taxon>
        <taxon>Pseudomonadati</taxon>
        <taxon>Bacteroidota</taxon>
        <taxon>Flavobacteriia</taxon>
        <taxon>Flavobacteriales</taxon>
        <taxon>Flavobacteriaceae</taxon>
        <taxon>Tenacibaculum</taxon>
    </lineage>
</organism>
<evidence type="ECO:0008006" key="4">
    <source>
        <dbReference type="Google" id="ProtNLM"/>
    </source>
</evidence>